<proteinExistence type="predicted"/>
<evidence type="ECO:0000256" key="1">
    <source>
        <dbReference type="SAM" id="MobiDB-lite"/>
    </source>
</evidence>
<evidence type="ECO:0000259" key="2">
    <source>
        <dbReference type="Pfam" id="PF25551"/>
    </source>
</evidence>
<protein>
    <recommendedName>
        <fullName evidence="2">DUF7929 domain-containing protein</fullName>
    </recommendedName>
</protein>
<sequence>MTMFTRLSPRKSISDVTETIMKPLAGTWRAPRWLLAAGMALSTALIPLAVAGPAAAQTPELREIAPEGPDGPRLDIEPLEPAPSSDKLVPFFYKRGIQLDCDTVQYRLRFGVRGDAEIISGPAAALVLDAVTFDLKDQIPANLKITDVQISGDLTGPGGGPLPAHILSTSATPDDTMALNGFRLSPNDLDGDGSPTQRYGHVIITAKIDQSAFPAVTNVSNQAEITIRRTDGAVLGVIPSHNPELPDDGDWKTGDATRIVIDVTECTPPPPPPPPGDRPEEACFKVETGEVDCVEGGGAYIYRMDVGPEMAGRVVAVMSTTPGVTIDPPNQLVPAGGGELEWEITGAAPGDTVHLVVTGIETYAGPAEGVGLCCSQTVDIEIPEDLECPPEDDGEPDIKVEKRADESLCEIDGPCDFTIRVSNAGDAPYTGKIVLDEVTGPGSATVISGPNAPWSCAPMTSPMSCEHPETTLNPGEFVELKLGFQPGAEWSWGAIRNCAAFDYTASGHDAPFGILTNDRACAVIAICLPGGSDCTPPEDKTPDIGVRKRADPAQCTPDGFCTYVITVYNAGLDTIDGPVSFVDTFPAGDVASATFSPMPPWNCSALSGNSFQCDHPGLTLIPGGATDILVQVVASDYPTDVVENCAKVTPLPGETNLENNEACAKATIPGIQDGEPALRIHKTCENAVSNGAVACRITITNGGSSAPMGPVRVNDAAEIIGSGSPVDIASVTPDGPEWTCDPAPTASLGCQIPGAVMTPGTSRHFDVTVNVSTGERFENCARGSFGPAPGDDIVYPFGESCAEGGTRITVEKTGDAQCLLGEPCAFEVTIRNEGPSDISGPVRIGDALTVEGFGNVPAEIVSVEPPFGCTPEPAALPFVCEADLTLAAGESRTHVVTVELPAEGGLANEVGNGAEGRNCAAVVPPQADVRAMSMVPGAAANGDERPFDCHEFRVLAEDEGPDVQCSPGLVFNGDGRCVCPEGTSFRNGQCVGTSTVPLPTPRPPVDPRPERPDRPQPEAQCRLLPGQIRTRDGQCVCPRGTRLVAGACRKPEVQRECPQGTTGRYPDCRPIVRPVCPPGTTGRPPNCRPVVQQCRLLPGQIRTRDGQCVCPRGTRLVAGACRKPEVQRECPRGTTGRYPNCRPIVQQCRLLPGQIRTKDGRCVCPRGTRLVAGACRKPEVQRECPRGTVGKFPNCRPIVRPTCPPGTVGRPPNCRKVNVAPQRVTPQLLRPRDTNRIQ</sequence>
<keyword evidence="4" id="KW-1185">Reference proteome</keyword>
<dbReference type="InterPro" id="IPR009030">
    <property type="entry name" value="Growth_fac_rcpt_cys_sf"/>
</dbReference>
<organism evidence="3 4">
    <name type="scientific">Nitratireductor indicus C115</name>
    <dbReference type="NCBI Taxonomy" id="1231190"/>
    <lineage>
        <taxon>Bacteria</taxon>
        <taxon>Pseudomonadati</taxon>
        <taxon>Pseudomonadota</taxon>
        <taxon>Alphaproteobacteria</taxon>
        <taxon>Hyphomicrobiales</taxon>
        <taxon>Phyllobacteriaceae</taxon>
        <taxon>Nitratireductor</taxon>
    </lineage>
</organism>
<dbReference type="OrthoDB" id="8033216at2"/>
<feature type="region of interest" description="Disordered" evidence="1">
    <location>
        <begin position="992"/>
        <end position="1018"/>
    </location>
</feature>
<accession>K2N7L9</accession>
<dbReference type="SUPFAM" id="SSF57184">
    <property type="entry name" value="Growth factor receptor domain"/>
    <property type="match status" value="1"/>
</dbReference>
<dbReference type="Pfam" id="PF25551">
    <property type="entry name" value="DUF7929"/>
    <property type="match status" value="1"/>
</dbReference>
<evidence type="ECO:0000313" key="4">
    <source>
        <dbReference type="Proteomes" id="UP000007374"/>
    </source>
</evidence>
<evidence type="ECO:0000313" key="3">
    <source>
        <dbReference type="EMBL" id="EKF43473.1"/>
    </source>
</evidence>
<dbReference type="Proteomes" id="UP000007374">
    <property type="component" value="Unassembled WGS sequence"/>
</dbReference>
<feature type="compositionally biased region" description="Basic and acidic residues" evidence="1">
    <location>
        <begin position="1005"/>
        <end position="1016"/>
    </location>
</feature>
<dbReference type="EMBL" id="AMSI01000003">
    <property type="protein sequence ID" value="EKF43473.1"/>
    <property type="molecule type" value="Genomic_DNA"/>
</dbReference>
<name>K2N7L9_9HYPH</name>
<dbReference type="InterPro" id="IPR057689">
    <property type="entry name" value="DUF7929"/>
</dbReference>
<dbReference type="PATRIC" id="fig|1231190.3.peg.1166"/>
<feature type="domain" description="DUF7929" evidence="2">
    <location>
        <begin position="89"/>
        <end position="264"/>
    </location>
</feature>
<dbReference type="AlphaFoldDB" id="K2N7L9"/>
<gene>
    <name evidence="3" type="ORF">NA8A_05558</name>
</gene>
<comment type="caution">
    <text evidence="3">The sequence shown here is derived from an EMBL/GenBank/DDBJ whole genome shotgun (WGS) entry which is preliminary data.</text>
</comment>
<dbReference type="RefSeq" id="WP_009449667.1">
    <property type="nucleotide sequence ID" value="NZ_AMSI01000003.1"/>
</dbReference>
<dbReference type="eggNOG" id="COG4254">
    <property type="taxonomic scope" value="Bacteria"/>
</dbReference>
<dbReference type="STRING" id="721133.SAMN05216176_101193"/>
<reference evidence="3 4" key="1">
    <citation type="journal article" date="2012" name="J. Bacteriol.">
        <title>Genome Sequence of Nitratireductor indicus Type Strain C115.</title>
        <authorList>
            <person name="Lai Q."/>
            <person name="Li G."/>
            <person name="Yu Z."/>
            <person name="Shao Z."/>
        </authorList>
    </citation>
    <scope>NUCLEOTIDE SEQUENCE [LARGE SCALE GENOMIC DNA]</scope>
    <source>
        <strain evidence="3 4">C115</strain>
    </source>
</reference>